<accession>A0ABS7BYZ0</accession>
<proteinExistence type="predicted"/>
<keyword evidence="3" id="KW-1185">Reference proteome</keyword>
<feature type="region of interest" description="Disordered" evidence="1">
    <location>
        <begin position="111"/>
        <end position="184"/>
    </location>
</feature>
<protein>
    <recommendedName>
        <fullName evidence="4">DUF1376 domain-containing protein</fullName>
    </recommendedName>
</protein>
<feature type="region of interest" description="Disordered" evidence="1">
    <location>
        <begin position="267"/>
        <end position="312"/>
    </location>
</feature>
<dbReference type="EMBL" id="JAHZIK010000125">
    <property type="protein sequence ID" value="MBW7453864.1"/>
    <property type="molecule type" value="Genomic_DNA"/>
</dbReference>
<feature type="compositionally biased region" description="Polar residues" evidence="1">
    <location>
        <begin position="283"/>
        <end position="292"/>
    </location>
</feature>
<sequence length="338" mass="37219">MAWIELHQSLWTHRKTVILSAYLDINETYAAAHLARFWTWALDNAQDGDLTGLPDKVIAFGAGWLGDANVFVTSLIDSGWLDDSGDGLIIHDWDDYAGRLIEKRVANKERMRNARANKSTRAAPVQRTNETRDETDVARAGATVPYPTVPNQTEPKDTTTTTQGEESPGSEIAPKPETIDSTSSSQAFNVISEAYCELHAIGSWQFKSTDVTSISAISSEVPCEFAIAVMRGVFEEKQKREKSRFKKPSSFTYYAGAIREAYAADQARKEAQEHGLPAAEPSSGGSRYQRSGFSRKPKLDVIQPSSSPDEHLSVDELDELRKLAFKLDGKVGVTTGAE</sequence>
<evidence type="ECO:0000256" key="1">
    <source>
        <dbReference type="SAM" id="MobiDB-lite"/>
    </source>
</evidence>
<comment type="caution">
    <text evidence="2">The sequence shown here is derived from an EMBL/GenBank/DDBJ whole genome shotgun (WGS) entry which is preliminary data.</text>
</comment>
<evidence type="ECO:0008006" key="4">
    <source>
        <dbReference type="Google" id="ProtNLM"/>
    </source>
</evidence>
<organism evidence="2 3">
    <name type="scientific">Paenibacillus sepulcri</name>
    <dbReference type="NCBI Taxonomy" id="359917"/>
    <lineage>
        <taxon>Bacteria</taxon>
        <taxon>Bacillati</taxon>
        <taxon>Bacillota</taxon>
        <taxon>Bacilli</taxon>
        <taxon>Bacillales</taxon>
        <taxon>Paenibacillaceae</taxon>
        <taxon>Paenibacillus</taxon>
    </lineage>
</organism>
<gene>
    <name evidence="2" type="ORF">K0U00_07420</name>
</gene>
<reference evidence="2 3" key="1">
    <citation type="submission" date="2021-07" db="EMBL/GenBank/DDBJ databases">
        <title>Paenibacillus radiodurans sp. nov., isolated from the southeastern edge of Tengger Desert.</title>
        <authorList>
            <person name="Zhang G."/>
        </authorList>
    </citation>
    <scope>NUCLEOTIDE SEQUENCE [LARGE SCALE GENOMIC DNA]</scope>
    <source>
        <strain evidence="2 3">CCM 7311</strain>
    </source>
</reference>
<dbReference type="Proteomes" id="UP001519887">
    <property type="component" value="Unassembled WGS sequence"/>
</dbReference>
<name>A0ABS7BYZ0_9BACL</name>
<dbReference type="RefSeq" id="WP_210045156.1">
    <property type="nucleotide sequence ID" value="NZ_JBHLVU010000013.1"/>
</dbReference>
<evidence type="ECO:0000313" key="3">
    <source>
        <dbReference type="Proteomes" id="UP001519887"/>
    </source>
</evidence>
<evidence type="ECO:0000313" key="2">
    <source>
        <dbReference type="EMBL" id="MBW7453864.1"/>
    </source>
</evidence>